<dbReference type="EMBL" id="FMVT01000006">
    <property type="protein sequence ID" value="SCY60470.1"/>
    <property type="molecule type" value="Genomic_DNA"/>
</dbReference>
<dbReference type="Proteomes" id="UP000199502">
    <property type="component" value="Unassembled WGS sequence"/>
</dbReference>
<dbReference type="InterPro" id="IPR029787">
    <property type="entry name" value="Nucleotide_cyclase"/>
</dbReference>
<accession>A0A1G5HAV6</accession>
<dbReference type="AlphaFoldDB" id="A0A1G5HAV6"/>
<dbReference type="STRING" id="336292.SAMN05660710_02062"/>
<dbReference type="NCBIfam" id="TIGR00254">
    <property type="entry name" value="GGDEF"/>
    <property type="match status" value="1"/>
</dbReference>
<dbReference type="InterPro" id="IPR052155">
    <property type="entry name" value="Biofilm_reg_signaling"/>
</dbReference>
<name>A0A1G5HAV6_9RHOB</name>
<dbReference type="CDD" id="cd01949">
    <property type="entry name" value="GGDEF"/>
    <property type="match status" value="1"/>
</dbReference>
<evidence type="ECO:0000313" key="3">
    <source>
        <dbReference type="Proteomes" id="UP000199502"/>
    </source>
</evidence>
<gene>
    <name evidence="2" type="ORF">SAMN05660710_02062</name>
</gene>
<evidence type="ECO:0000259" key="1">
    <source>
        <dbReference type="PROSITE" id="PS50887"/>
    </source>
</evidence>
<proteinExistence type="predicted"/>
<dbReference type="PANTHER" id="PTHR44757:SF2">
    <property type="entry name" value="BIOFILM ARCHITECTURE MAINTENANCE PROTEIN MBAA"/>
    <property type="match status" value="1"/>
</dbReference>
<dbReference type="Gene3D" id="3.30.70.270">
    <property type="match status" value="1"/>
</dbReference>
<sequence length="335" mass="35982">MHLWLAQDGAALSVGSTLTKLVPDLAAHWQDRLKDARGTSGTGLLEAVQTAARDHSRLFLRVEEMPDLVLRGHAMQVEDGSILVNLGFGITLYRAVAEAGLTDADFAPTDLAIELLFLHEANLAVRSELARFTEQLERDRQVALAQAHSDPLTGLGNRRGLELALSALLPAGGSDAHDAQHEPFAVVHLDLDRFKEVNDRLGHRAGDDLLRDVGQVLRHALRRGDAAARTGGDEFVFLLRGETVPENLEHLARRVITSIEKCSPAGATQVTVSASIGIAIWQPGCITDPQAIIELTDVALYQSKNAGRGRATIVRCPPQPLILAAAGNDDDAPAS</sequence>
<feature type="domain" description="GGDEF" evidence="1">
    <location>
        <begin position="182"/>
        <end position="316"/>
    </location>
</feature>
<keyword evidence="3" id="KW-1185">Reference proteome</keyword>
<evidence type="ECO:0000313" key="2">
    <source>
        <dbReference type="EMBL" id="SCY60470.1"/>
    </source>
</evidence>
<reference evidence="2 3" key="1">
    <citation type="submission" date="2016-10" db="EMBL/GenBank/DDBJ databases">
        <authorList>
            <person name="de Groot N.N."/>
        </authorList>
    </citation>
    <scope>NUCLEOTIDE SEQUENCE [LARGE SCALE GENOMIC DNA]</scope>
    <source>
        <strain evidence="2 3">CGMCC 1.8925</strain>
    </source>
</reference>
<dbReference type="PROSITE" id="PS50887">
    <property type="entry name" value="GGDEF"/>
    <property type="match status" value="1"/>
</dbReference>
<dbReference type="InterPro" id="IPR043128">
    <property type="entry name" value="Rev_trsase/Diguanyl_cyclase"/>
</dbReference>
<dbReference type="SUPFAM" id="SSF55073">
    <property type="entry name" value="Nucleotide cyclase"/>
    <property type="match status" value="1"/>
</dbReference>
<dbReference type="PANTHER" id="PTHR44757">
    <property type="entry name" value="DIGUANYLATE CYCLASE DGCP"/>
    <property type="match status" value="1"/>
</dbReference>
<dbReference type="SMART" id="SM00267">
    <property type="entry name" value="GGDEF"/>
    <property type="match status" value="1"/>
</dbReference>
<dbReference type="InterPro" id="IPR000160">
    <property type="entry name" value="GGDEF_dom"/>
</dbReference>
<protein>
    <submittedName>
        <fullName evidence="2">Diguanylate cyclase (GGDEF) domain-containing protein</fullName>
    </submittedName>
</protein>
<organism evidence="2 3">
    <name type="scientific">Paracoccus tibetensis</name>
    <dbReference type="NCBI Taxonomy" id="336292"/>
    <lineage>
        <taxon>Bacteria</taxon>
        <taxon>Pseudomonadati</taxon>
        <taxon>Pseudomonadota</taxon>
        <taxon>Alphaproteobacteria</taxon>
        <taxon>Rhodobacterales</taxon>
        <taxon>Paracoccaceae</taxon>
        <taxon>Paracoccus</taxon>
    </lineage>
</organism>
<dbReference type="Pfam" id="PF00990">
    <property type="entry name" value="GGDEF"/>
    <property type="match status" value="1"/>
</dbReference>